<dbReference type="Gene3D" id="3.30.60.10">
    <property type="entry name" value="Endochitinase-like"/>
    <property type="match status" value="3"/>
</dbReference>
<feature type="chain" id="PRO_5005223102" description="Chitin-binding type-1 domain-containing protein" evidence="3">
    <location>
        <begin position="20"/>
        <end position="363"/>
    </location>
</feature>
<reference evidence="5" key="1">
    <citation type="submission" date="2015-04" db="EMBL/GenBank/DDBJ databases">
        <title>The genome sequence of the plant pathogenic Rhizarian Plasmodiophora brassicae reveals insights in its biotrophic life cycle and the origin of chitin synthesis.</title>
        <authorList>
            <person name="Schwelm A."/>
            <person name="Fogelqvist J."/>
            <person name="Knaust A."/>
            <person name="Julke S."/>
            <person name="Lilja T."/>
            <person name="Dhandapani V."/>
            <person name="Bonilla-Rosso G."/>
            <person name="Karlsson M."/>
            <person name="Shevchenko A."/>
            <person name="Choi S.R."/>
            <person name="Kim H.G."/>
            <person name="Park J.Y."/>
            <person name="Lim Y.P."/>
            <person name="Ludwig-Muller J."/>
            <person name="Dixelius C."/>
        </authorList>
    </citation>
    <scope>NUCLEOTIDE SEQUENCE</scope>
    <source>
        <tissue evidence="5">Potato root galls</tissue>
    </source>
</reference>
<feature type="domain" description="Chitin-binding type-1" evidence="4">
    <location>
        <begin position="310"/>
        <end position="349"/>
    </location>
</feature>
<keyword evidence="3" id="KW-0732">Signal</keyword>
<evidence type="ECO:0000256" key="2">
    <source>
        <dbReference type="ARBA" id="ARBA00023157"/>
    </source>
</evidence>
<feature type="domain" description="Chitin-binding type-1" evidence="4">
    <location>
        <begin position="180"/>
        <end position="215"/>
    </location>
</feature>
<dbReference type="SMART" id="SM00270">
    <property type="entry name" value="ChtBD1"/>
    <property type="match status" value="5"/>
</dbReference>
<feature type="signal peptide" evidence="3">
    <location>
        <begin position="1"/>
        <end position="19"/>
    </location>
</feature>
<protein>
    <recommendedName>
        <fullName evidence="4">Chitin-binding type-1 domain-containing protein</fullName>
    </recommendedName>
</protein>
<sequence length="363" mass="40179">MSFLLRCLLAVLIASLATAVLPALKYETDSDNCRGAVAEVVLTFRRCGPEFAFQRCHVGECCGQDSVCRSGAQYCKDAICPLQIARTTSEENCREKTTTNGRCGPDFEFTKCPVGLCCTQNGHCQNCHTVDYPLCPKQKDFVDRFGKNPMKVIKGLLPLEPMENCKGVLSTRRSLEGFQLCGKKHNFLRCPYNQCCNKDGLCGTGKHFCNKEQQCPEQPYTGTTEYLSGNLVPDRGLLDQLYNCRGDLRADRRCGAKFGFGRCKVGECCSKHGRCETGDVCNDSPTCPIQLKPVASATNCLGIPSTHENRCGPYNNFMKCKMGECCSYEGICGTSASHCNDESFCPKQENYGHNFYSPKWVPN</sequence>
<evidence type="ECO:0000256" key="1">
    <source>
        <dbReference type="ARBA" id="ARBA00022669"/>
    </source>
</evidence>
<evidence type="ECO:0000259" key="4">
    <source>
        <dbReference type="SMART" id="SM00270"/>
    </source>
</evidence>
<keyword evidence="1" id="KW-0147">Chitin-binding</keyword>
<evidence type="ECO:0000313" key="5">
    <source>
        <dbReference type="EMBL" id="CRZ10377.1"/>
    </source>
</evidence>
<organism evidence="5">
    <name type="scientific">Spongospora subterranea</name>
    <dbReference type="NCBI Taxonomy" id="70186"/>
    <lineage>
        <taxon>Eukaryota</taxon>
        <taxon>Sar</taxon>
        <taxon>Rhizaria</taxon>
        <taxon>Endomyxa</taxon>
        <taxon>Phytomyxea</taxon>
        <taxon>Plasmodiophorida</taxon>
        <taxon>Plasmodiophoridae</taxon>
        <taxon>Spongospora</taxon>
    </lineage>
</organism>
<dbReference type="SUPFAM" id="SSF57016">
    <property type="entry name" value="Plant lectins/antimicrobial peptides"/>
    <property type="match status" value="2"/>
</dbReference>
<dbReference type="Pfam" id="PF00187">
    <property type="entry name" value="Chitin_bind_1"/>
    <property type="match status" value="1"/>
</dbReference>
<evidence type="ECO:0000256" key="3">
    <source>
        <dbReference type="SAM" id="SignalP"/>
    </source>
</evidence>
<feature type="domain" description="Chitin-binding type-1" evidence="4">
    <location>
        <begin position="102"/>
        <end position="127"/>
    </location>
</feature>
<dbReference type="EMBL" id="HACM01009935">
    <property type="protein sequence ID" value="CRZ10377.1"/>
    <property type="molecule type" value="Transcribed_RNA"/>
</dbReference>
<accession>A0A0H5R9L7</accession>
<feature type="domain" description="Chitin-binding type-1" evidence="4">
    <location>
        <begin position="46"/>
        <end position="93"/>
    </location>
</feature>
<feature type="domain" description="Chitin-binding type-1" evidence="4">
    <location>
        <begin position="253"/>
        <end position="300"/>
    </location>
</feature>
<proteinExistence type="predicted"/>
<dbReference type="PANTHER" id="PTHR47849">
    <property type="entry name" value="CHITIN-BINDING LECTIN 1"/>
    <property type="match status" value="1"/>
</dbReference>
<dbReference type="AlphaFoldDB" id="A0A0H5R9L7"/>
<keyword evidence="2" id="KW-1015">Disulfide bond</keyword>
<dbReference type="PANTHER" id="PTHR47849:SF12">
    <property type="match status" value="1"/>
</dbReference>
<name>A0A0H5R9L7_9EUKA</name>
<dbReference type="InterPro" id="IPR036861">
    <property type="entry name" value="Endochitinase-like_sf"/>
</dbReference>
<dbReference type="InterPro" id="IPR001002">
    <property type="entry name" value="Chitin-bd_1"/>
</dbReference>
<dbReference type="GO" id="GO:0008061">
    <property type="term" value="F:chitin binding"/>
    <property type="evidence" value="ECO:0007669"/>
    <property type="project" value="UniProtKB-KW"/>
</dbReference>